<reference evidence="1 2" key="1">
    <citation type="journal article" date="2014" name="Genome Announc.">
        <title>Draft Genome Sequence of Xylella fastidiosa Pear Leaf Scorch Strain in Taiwan.</title>
        <authorList>
            <person name="Su C.C."/>
            <person name="Deng W.L."/>
            <person name="Jan F.J."/>
            <person name="Chang C.J."/>
            <person name="Huang H."/>
            <person name="Chen J."/>
        </authorList>
    </citation>
    <scope>NUCLEOTIDE SEQUENCE [LARGE SCALE GENOMIC DNA]</scope>
    <source>
        <strain evidence="1 2">PLS229</strain>
    </source>
</reference>
<name>Z9JJK6_9GAMM</name>
<gene>
    <name evidence="1" type="ORF">AF72_06550</name>
</gene>
<dbReference type="AlphaFoldDB" id="Z9JJK6"/>
<dbReference type="Proteomes" id="UP000020406">
    <property type="component" value="Unassembled WGS sequence"/>
</dbReference>
<protein>
    <submittedName>
        <fullName evidence="1">Uncharacterized protein</fullName>
    </submittedName>
</protein>
<dbReference type="EMBL" id="JDSQ01000009">
    <property type="protein sequence ID" value="EWS78158.1"/>
    <property type="molecule type" value="Genomic_DNA"/>
</dbReference>
<evidence type="ECO:0000313" key="1">
    <source>
        <dbReference type="EMBL" id="EWS78158.1"/>
    </source>
</evidence>
<dbReference type="PATRIC" id="fig|1444770.3.peg.1559"/>
<evidence type="ECO:0000313" key="2">
    <source>
        <dbReference type="Proteomes" id="UP000020406"/>
    </source>
</evidence>
<comment type="caution">
    <text evidence="1">The sequence shown here is derived from an EMBL/GenBank/DDBJ whole genome shotgun (WGS) entry which is preliminary data.</text>
</comment>
<sequence length="46" mass="5085">MAGKAGDAHKINTSVLTCTHRLGVARDDIAHRLCLYFHASPKHKDK</sequence>
<organism evidence="1 2">
    <name type="scientific">Xylella taiwanensis</name>
    <dbReference type="NCBI Taxonomy" id="1444770"/>
    <lineage>
        <taxon>Bacteria</taxon>
        <taxon>Pseudomonadati</taxon>
        <taxon>Pseudomonadota</taxon>
        <taxon>Gammaproteobacteria</taxon>
        <taxon>Lysobacterales</taxon>
        <taxon>Lysobacteraceae</taxon>
        <taxon>Xylella</taxon>
    </lineage>
</organism>
<proteinExistence type="predicted"/>
<accession>Z9JJK6</accession>